<dbReference type="Proteomes" id="UP000053226">
    <property type="component" value="Unassembled WGS sequence"/>
</dbReference>
<dbReference type="Gene3D" id="2.60.40.10">
    <property type="entry name" value="Immunoglobulins"/>
    <property type="match status" value="2"/>
</dbReference>
<keyword evidence="4" id="KW-0574">Periplasm</keyword>
<evidence type="ECO:0000256" key="6">
    <source>
        <dbReference type="RuleBase" id="RU003918"/>
    </source>
</evidence>
<dbReference type="GO" id="GO:0030288">
    <property type="term" value="C:outer membrane-bounded periplasmic space"/>
    <property type="evidence" value="ECO:0007669"/>
    <property type="project" value="InterPro"/>
</dbReference>
<feature type="transmembrane region" description="Helical" evidence="7">
    <location>
        <begin position="7"/>
        <end position="27"/>
    </location>
</feature>
<evidence type="ECO:0000259" key="8">
    <source>
        <dbReference type="Pfam" id="PF00345"/>
    </source>
</evidence>
<comment type="similarity">
    <text evidence="2 6">Belongs to the periplasmic pilus chaperone family.</text>
</comment>
<protein>
    <submittedName>
        <fullName evidence="10">Pili assembly chaperone</fullName>
    </submittedName>
</protein>
<feature type="domain" description="Pili assembly chaperone C-terminal" evidence="9">
    <location>
        <begin position="175"/>
        <end position="240"/>
    </location>
</feature>
<dbReference type="InterPro" id="IPR001829">
    <property type="entry name" value="Pili_assmbl_chaperone_bac"/>
</dbReference>
<dbReference type="InterPro" id="IPR016148">
    <property type="entry name" value="Pili_assmbl_chaperone_C"/>
</dbReference>
<dbReference type="GO" id="GO:0071555">
    <property type="term" value="P:cell wall organization"/>
    <property type="evidence" value="ECO:0007669"/>
    <property type="project" value="InterPro"/>
</dbReference>
<keyword evidence="3" id="KW-0732">Signal</keyword>
<keyword evidence="7" id="KW-0812">Transmembrane</keyword>
<keyword evidence="5 6" id="KW-0143">Chaperone</keyword>
<dbReference type="PANTHER" id="PTHR30251">
    <property type="entry name" value="PILUS ASSEMBLY CHAPERONE"/>
    <property type="match status" value="1"/>
</dbReference>
<dbReference type="InterPro" id="IPR008962">
    <property type="entry name" value="PapD-like_sf"/>
</dbReference>
<evidence type="ECO:0000256" key="4">
    <source>
        <dbReference type="ARBA" id="ARBA00022764"/>
    </source>
</evidence>
<evidence type="ECO:0000259" key="9">
    <source>
        <dbReference type="Pfam" id="PF02753"/>
    </source>
</evidence>
<dbReference type="SUPFAM" id="SSF49354">
    <property type="entry name" value="PapD-like"/>
    <property type="match status" value="1"/>
</dbReference>
<accession>A0A0N0I9D8</accession>
<dbReference type="PANTHER" id="PTHR30251:SF7">
    <property type="entry name" value="FIMBRIAE CHAPARONE"/>
    <property type="match status" value="1"/>
</dbReference>
<evidence type="ECO:0000256" key="7">
    <source>
        <dbReference type="SAM" id="Phobius"/>
    </source>
</evidence>
<evidence type="ECO:0000256" key="5">
    <source>
        <dbReference type="ARBA" id="ARBA00023186"/>
    </source>
</evidence>
<comment type="caution">
    <text evidence="10">The sequence shown here is derived from an EMBL/GenBank/DDBJ whole genome shotgun (WGS) entry which is preliminary data.</text>
</comment>
<evidence type="ECO:0000256" key="3">
    <source>
        <dbReference type="ARBA" id="ARBA00022729"/>
    </source>
</evidence>
<gene>
    <name evidence="10" type="ORF">M992_2636</name>
</gene>
<reference evidence="10 11" key="1">
    <citation type="submission" date="2015-07" db="EMBL/GenBank/DDBJ databases">
        <title>ATOL: Assembling a taxonomically balanced genome-scale reconstruction of the evolutionary history of the Enterobacteriaceae.</title>
        <authorList>
            <person name="Plunkett G.III."/>
            <person name="Neeno-Eckwall E.C."/>
            <person name="Glasner J.D."/>
            <person name="Perna N.T."/>
        </authorList>
    </citation>
    <scope>NUCLEOTIDE SEQUENCE [LARGE SCALE GENOMIC DNA]</scope>
    <source>
        <strain evidence="10 11">ATCC 35017</strain>
    </source>
</reference>
<dbReference type="PROSITE" id="PS00635">
    <property type="entry name" value="PILI_CHAPERONE"/>
    <property type="match status" value="1"/>
</dbReference>
<feature type="domain" description="Pili assembly chaperone N-terminal" evidence="8">
    <location>
        <begin position="27"/>
        <end position="149"/>
    </location>
</feature>
<dbReference type="SUPFAM" id="SSF49584">
    <property type="entry name" value="Periplasmic chaperone C-domain"/>
    <property type="match status" value="1"/>
</dbReference>
<dbReference type="InterPro" id="IPR016147">
    <property type="entry name" value="Pili_assmbl_chaperone_N"/>
</dbReference>
<keyword evidence="11" id="KW-1185">Reference proteome</keyword>
<evidence type="ECO:0000256" key="1">
    <source>
        <dbReference type="ARBA" id="ARBA00004418"/>
    </source>
</evidence>
<organism evidence="10 11">
    <name type="scientific">Moellerella wisconsensis ATCC 35017</name>
    <dbReference type="NCBI Taxonomy" id="1354267"/>
    <lineage>
        <taxon>Bacteria</taxon>
        <taxon>Pseudomonadati</taxon>
        <taxon>Pseudomonadota</taxon>
        <taxon>Gammaproteobacteria</taxon>
        <taxon>Enterobacterales</taxon>
        <taxon>Morganellaceae</taxon>
        <taxon>Moellerella</taxon>
    </lineage>
</organism>
<evidence type="ECO:0000256" key="2">
    <source>
        <dbReference type="ARBA" id="ARBA00007399"/>
    </source>
</evidence>
<dbReference type="InterPro" id="IPR013783">
    <property type="entry name" value="Ig-like_fold"/>
</dbReference>
<dbReference type="AlphaFoldDB" id="A0A0N0I9D8"/>
<dbReference type="PRINTS" id="PR00969">
    <property type="entry name" value="CHAPERONPILI"/>
</dbReference>
<evidence type="ECO:0000313" key="11">
    <source>
        <dbReference type="Proteomes" id="UP000053226"/>
    </source>
</evidence>
<dbReference type="OrthoDB" id="9131059at2"/>
<dbReference type="InterPro" id="IPR036316">
    <property type="entry name" value="Pili_assmbl_chap_C_dom_sf"/>
</dbReference>
<dbReference type="InterPro" id="IPR050643">
    <property type="entry name" value="Periplasmic_pilus_chap"/>
</dbReference>
<sequence length="249" mass="28496">MINKHNFIYWLFIILGIMIISPAYSGIIASNNRVIFNEGDFKKNLILGNTNEYSIFAQTWIDNGEGSGEFKQKAYPFVSVPAVFVLNQGEMTNLNIIYNNKELPSDRESVFWLNLYEIPAVKNSSNKEQTKVLVAMNTQMKIFYRPKSLKEINKNMDDIYFSLSNSGNETKLICHNPTPFYISFSGITLKIKNISVNVLPESDMMTSPLSSREYKLPHQISDLDNINVEANIIDDHGQSQPFVYKIKKN</sequence>
<dbReference type="Pfam" id="PF02753">
    <property type="entry name" value="PapD_C"/>
    <property type="match status" value="1"/>
</dbReference>
<dbReference type="Pfam" id="PF00345">
    <property type="entry name" value="PapD_N"/>
    <property type="match status" value="1"/>
</dbReference>
<comment type="subcellular location">
    <subcellularLocation>
        <location evidence="1 6">Periplasm</location>
    </subcellularLocation>
</comment>
<dbReference type="EMBL" id="LGAA01000026">
    <property type="protein sequence ID" value="KPD02092.1"/>
    <property type="molecule type" value="Genomic_DNA"/>
</dbReference>
<dbReference type="RefSeq" id="WP_053909008.1">
    <property type="nucleotide sequence ID" value="NZ_CAWMUS010000026.1"/>
</dbReference>
<keyword evidence="7" id="KW-0472">Membrane</keyword>
<dbReference type="InterPro" id="IPR018046">
    <property type="entry name" value="Pili_assmbl_chaperone_CS"/>
</dbReference>
<name>A0A0N0I9D8_9GAMM</name>
<proteinExistence type="inferred from homology"/>
<evidence type="ECO:0000313" key="10">
    <source>
        <dbReference type="EMBL" id="KPD02092.1"/>
    </source>
</evidence>
<keyword evidence="7" id="KW-1133">Transmembrane helix</keyword>